<name>A0A9X2E648_9NOCA</name>
<reference evidence="2" key="1">
    <citation type="submission" date="2022-06" db="EMBL/GenBank/DDBJ databases">
        <title>Novel species in genus nocardia.</title>
        <authorList>
            <person name="Li F."/>
        </authorList>
    </citation>
    <scope>NUCLEOTIDE SEQUENCE</scope>
    <source>
        <strain evidence="2">CDC141</strain>
    </source>
</reference>
<evidence type="ECO:0000256" key="1">
    <source>
        <dbReference type="SAM" id="MobiDB-lite"/>
    </source>
</evidence>
<accession>A0A9X2E648</accession>
<dbReference type="Proteomes" id="UP001139157">
    <property type="component" value="Unassembled WGS sequence"/>
</dbReference>
<dbReference type="InterPro" id="IPR013403">
    <property type="entry name" value="CRISPR-assoc_prot_Csb1/Cas7u"/>
</dbReference>
<feature type="region of interest" description="Disordered" evidence="1">
    <location>
        <begin position="191"/>
        <end position="239"/>
    </location>
</feature>
<protein>
    <submittedName>
        <fullName evidence="2">Type I-U CRISPR-associated RAMP protein Csb1/Cas7u</fullName>
    </submittedName>
</protein>
<sequence length="381" mass="40401">MSDIYDRLVSAVTTGDEIAAISIQQRLTPLPLGGRVYPPTFGSGDYLIHKHVVDGESCEIVVLDQPASQANRVESELEDAVAAGRITYPRTVIVDTVAGKPLRLSTLQLPHRFTDAYLQYSLVDGQPFDKSVLGKALRDTSTDDLSPLFAQDPASILYGVWDSRRPGARIKIARSYVSEVYGVDPQQGHRFGTRMDPLNLQGGTKSRSEHGFEFDAGTNGSKSGKKSDDARLSPLGLGNIPPSPAHGGVGIAEARRVANVTVAGMRRLRFGGRPGSGAARVALVALAMFGDRLAFGGAAMWLRSGCELTVVQDTVALVSRGGGTEPVTLSASNWAQVYERAIVDAAAGGVPLRSDVVELVPSAGLHAAFEYSVTKAAQGDE</sequence>
<dbReference type="EMBL" id="JAMRXG010000005">
    <property type="protein sequence ID" value="MCM6774514.1"/>
    <property type="molecule type" value="Genomic_DNA"/>
</dbReference>
<dbReference type="NCBIfam" id="TIGR02570">
    <property type="entry name" value="cas7_GSU0053"/>
    <property type="match status" value="1"/>
</dbReference>
<keyword evidence="3" id="KW-1185">Reference proteome</keyword>
<dbReference type="RefSeq" id="WP_251912179.1">
    <property type="nucleotide sequence ID" value="NZ_JAMRXG010000005.1"/>
</dbReference>
<dbReference type="Pfam" id="PF09617">
    <property type="entry name" value="Cas_GSU0053"/>
    <property type="match status" value="1"/>
</dbReference>
<evidence type="ECO:0000313" key="3">
    <source>
        <dbReference type="Proteomes" id="UP001139157"/>
    </source>
</evidence>
<comment type="caution">
    <text evidence="2">The sequence shown here is derived from an EMBL/GenBank/DDBJ whole genome shotgun (WGS) entry which is preliminary data.</text>
</comment>
<proteinExistence type="predicted"/>
<organism evidence="2 3">
    <name type="scientific">Nocardia pulmonis</name>
    <dbReference type="NCBI Taxonomy" id="2951408"/>
    <lineage>
        <taxon>Bacteria</taxon>
        <taxon>Bacillati</taxon>
        <taxon>Actinomycetota</taxon>
        <taxon>Actinomycetes</taxon>
        <taxon>Mycobacteriales</taxon>
        <taxon>Nocardiaceae</taxon>
        <taxon>Nocardia</taxon>
    </lineage>
</organism>
<dbReference type="AlphaFoldDB" id="A0A9X2E648"/>
<evidence type="ECO:0000313" key="2">
    <source>
        <dbReference type="EMBL" id="MCM6774514.1"/>
    </source>
</evidence>
<gene>
    <name evidence="2" type="primary">cas7u</name>
    <name evidence="2" type="ORF">NDR86_13620</name>
</gene>